<dbReference type="InterPro" id="IPR016032">
    <property type="entry name" value="Sig_transdc_resp-reg_C-effctor"/>
</dbReference>
<dbReference type="Gene3D" id="1.10.10.10">
    <property type="entry name" value="Winged helix-like DNA-binding domain superfamily/Winged helix DNA-binding domain"/>
    <property type="match status" value="1"/>
</dbReference>
<sequence length="230" mass="25575">MTQQHILIIDDDADIVKTVSANLELDGFLVSSAPTGNEGLAVLQAYSPDLVLLDLNLPDIDGIKVCQILRRDSDAPVIMLSARDTVADKLLGLECGADDYLVKPFNALELSARIRTVLRRVRRSESANANRQGEIILDYRTHRASIQGREASLTRTEFSLLELFITHPGEALSRDFIQSQNWGDSKLYSHSRAVDVHVQRLRKKIEVNPQAPRFILTVAGVGYRFEPSPG</sequence>
<dbReference type="Gene3D" id="3.40.50.2300">
    <property type="match status" value="1"/>
</dbReference>
<feature type="domain" description="OmpR/PhoB-type" evidence="12">
    <location>
        <begin position="127"/>
        <end position="227"/>
    </location>
</feature>
<dbReference type="InterPro" id="IPR039420">
    <property type="entry name" value="WalR-like"/>
</dbReference>
<dbReference type="EMBL" id="FOTO01000001">
    <property type="protein sequence ID" value="SFL27290.1"/>
    <property type="molecule type" value="Genomic_DNA"/>
</dbReference>
<evidence type="ECO:0000256" key="10">
    <source>
        <dbReference type="PROSITE-ProRule" id="PRU01091"/>
    </source>
</evidence>
<name>A0A8G2BZQ8_DESNO</name>
<keyword evidence="14" id="KW-1185">Reference proteome</keyword>
<evidence type="ECO:0000256" key="8">
    <source>
        <dbReference type="ARBA" id="ARBA00032623"/>
    </source>
</evidence>
<dbReference type="FunFam" id="3.40.50.2300:FF:000001">
    <property type="entry name" value="DNA-binding response regulator PhoB"/>
    <property type="match status" value="1"/>
</dbReference>
<feature type="DNA-binding region" description="OmpR/PhoB-type" evidence="10">
    <location>
        <begin position="127"/>
        <end position="227"/>
    </location>
</feature>
<dbReference type="OrthoDB" id="368799at2"/>
<dbReference type="InterPro" id="IPR011006">
    <property type="entry name" value="CheY-like_superfamily"/>
</dbReference>
<dbReference type="CDD" id="cd17574">
    <property type="entry name" value="REC_OmpR"/>
    <property type="match status" value="1"/>
</dbReference>
<evidence type="ECO:0000256" key="5">
    <source>
        <dbReference type="ARBA" id="ARBA00023015"/>
    </source>
</evidence>
<feature type="domain" description="Response regulatory" evidence="11">
    <location>
        <begin position="5"/>
        <end position="118"/>
    </location>
</feature>
<dbReference type="InterPro" id="IPR001789">
    <property type="entry name" value="Sig_transdc_resp-reg_receiver"/>
</dbReference>
<evidence type="ECO:0000259" key="12">
    <source>
        <dbReference type="PROSITE" id="PS51755"/>
    </source>
</evidence>
<dbReference type="SMART" id="SM00448">
    <property type="entry name" value="REC"/>
    <property type="match status" value="1"/>
</dbReference>
<gene>
    <name evidence="13" type="ORF">SAMN05421830_101281</name>
</gene>
<feature type="modified residue" description="4-aspartylphosphate" evidence="9">
    <location>
        <position position="54"/>
    </location>
</feature>
<comment type="function">
    <text evidence="1">Probable promoter-specific protein mediating the interaction between DNA and RNA polymerase.</text>
</comment>
<dbReference type="RefSeq" id="WP_092188522.1">
    <property type="nucleotide sequence ID" value="NZ_FOTO01000001.1"/>
</dbReference>
<comment type="caution">
    <text evidence="13">The sequence shown here is derived from an EMBL/GenBank/DDBJ whole genome shotgun (WGS) entry which is preliminary data.</text>
</comment>
<dbReference type="PANTHER" id="PTHR48111">
    <property type="entry name" value="REGULATOR OF RPOS"/>
    <property type="match status" value="1"/>
</dbReference>
<dbReference type="SUPFAM" id="SSF46894">
    <property type="entry name" value="C-terminal effector domain of the bipartite response regulators"/>
    <property type="match status" value="1"/>
</dbReference>
<dbReference type="SMART" id="SM00862">
    <property type="entry name" value="Trans_reg_C"/>
    <property type="match status" value="1"/>
</dbReference>
<reference evidence="13 14" key="1">
    <citation type="submission" date="2016-10" db="EMBL/GenBank/DDBJ databases">
        <authorList>
            <person name="Varghese N."/>
            <person name="Submissions S."/>
        </authorList>
    </citation>
    <scope>NUCLEOTIDE SEQUENCE [LARGE SCALE GENOMIC DNA]</scope>
    <source>
        <strain evidence="13 14">DSM 1741</strain>
    </source>
</reference>
<dbReference type="InterPro" id="IPR036388">
    <property type="entry name" value="WH-like_DNA-bd_sf"/>
</dbReference>
<keyword evidence="3 9" id="KW-0597">Phosphoprotein</keyword>
<evidence type="ECO:0000256" key="2">
    <source>
        <dbReference type="ARBA" id="ARBA00015955"/>
    </source>
</evidence>
<proteinExistence type="predicted"/>
<evidence type="ECO:0000256" key="6">
    <source>
        <dbReference type="ARBA" id="ARBA00023125"/>
    </source>
</evidence>
<keyword evidence="7" id="KW-0804">Transcription</keyword>
<dbReference type="GO" id="GO:0032993">
    <property type="term" value="C:protein-DNA complex"/>
    <property type="evidence" value="ECO:0007669"/>
    <property type="project" value="TreeGrafter"/>
</dbReference>
<dbReference type="PANTHER" id="PTHR48111:SF65">
    <property type="entry name" value="OMPR SUBFAMILY"/>
    <property type="match status" value="1"/>
</dbReference>
<accession>A0A8G2BZQ8</accession>
<keyword evidence="5" id="KW-0805">Transcription regulation</keyword>
<dbReference type="Pfam" id="PF00486">
    <property type="entry name" value="Trans_reg_C"/>
    <property type="match status" value="1"/>
</dbReference>
<dbReference type="InterPro" id="IPR001867">
    <property type="entry name" value="OmpR/PhoB-type_DNA-bd"/>
</dbReference>
<keyword evidence="6 10" id="KW-0238">DNA-binding</keyword>
<evidence type="ECO:0000256" key="7">
    <source>
        <dbReference type="ARBA" id="ARBA00023163"/>
    </source>
</evidence>
<dbReference type="SUPFAM" id="SSF52172">
    <property type="entry name" value="CheY-like"/>
    <property type="match status" value="1"/>
</dbReference>
<evidence type="ECO:0000313" key="13">
    <source>
        <dbReference type="EMBL" id="SFL27290.1"/>
    </source>
</evidence>
<dbReference type="PROSITE" id="PS50110">
    <property type="entry name" value="RESPONSE_REGULATORY"/>
    <property type="match status" value="1"/>
</dbReference>
<dbReference type="PROSITE" id="PS51755">
    <property type="entry name" value="OMPR_PHOB"/>
    <property type="match status" value="1"/>
</dbReference>
<dbReference type="GO" id="GO:0006355">
    <property type="term" value="P:regulation of DNA-templated transcription"/>
    <property type="evidence" value="ECO:0007669"/>
    <property type="project" value="InterPro"/>
</dbReference>
<protein>
    <recommendedName>
        <fullName evidence="2">Probable transcriptional regulator ycf27</fullName>
    </recommendedName>
    <alternativeName>
        <fullName evidence="8">OmpR-like protein</fullName>
    </alternativeName>
</protein>
<dbReference type="Gene3D" id="6.10.250.690">
    <property type="match status" value="1"/>
</dbReference>
<dbReference type="Pfam" id="PF00072">
    <property type="entry name" value="Response_reg"/>
    <property type="match status" value="1"/>
</dbReference>
<evidence type="ECO:0000259" key="11">
    <source>
        <dbReference type="PROSITE" id="PS50110"/>
    </source>
</evidence>
<dbReference type="CDD" id="cd00383">
    <property type="entry name" value="trans_reg_C"/>
    <property type="match status" value="1"/>
</dbReference>
<dbReference type="GO" id="GO:0000976">
    <property type="term" value="F:transcription cis-regulatory region binding"/>
    <property type="evidence" value="ECO:0007669"/>
    <property type="project" value="TreeGrafter"/>
</dbReference>
<dbReference type="Proteomes" id="UP000199581">
    <property type="component" value="Unassembled WGS sequence"/>
</dbReference>
<organism evidence="13 14">
    <name type="scientific">Desulfomicrobium norvegicum (strain DSM 1741 / NCIMB 8310)</name>
    <name type="common">Desulfovibrio baculatus (strain Norway 4)</name>
    <name type="synonym">Desulfovibrio desulfuricans (strain Norway 4)</name>
    <dbReference type="NCBI Taxonomy" id="52561"/>
    <lineage>
        <taxon>Bacteria</taxon>
        <taxon>Pseudomonadati</taxon>
        <taxon>Thermodesulfobacteriota</taxon>
        <taxon>Desulfovibrionia</taxon>
        <taxon>Desulfovibrionales</taxon>
        <taxon>Desulfomicrobiaceae</taxon>
        <taxon>Desulfomicrobium</taxon>
    </lineage>
</organism>
<evidence type="ECO:0000256" key="4">
    <source>
        <dbReference type="ARBA" id="ARBA00023012"/>
    </source>
</evidence>
<dbReference type="AlphaFoldDB" id="A0A8G2BZQ8"/>
<dbReference type="GO" id="GO:0005829">
    <property type="term" value="C:cytosol"/>
    <property type="evidence" value="ECO:0007669"/>
    <property type="project" value="TreeGrafter"/>
</dbReference>
<evidence type="ECO:0000256" key="9">
    <source>
        <dbReference type="PROSITE-ProRule" id="PRU00169"/>
    </source>
</evidence>
<evidence type="ECO:0000256" key="3">
    <source>
        <dbReference type="ARBA" id="ARBA00022553"/>
    </source>
</evidence>
<dbReference type="GO" id="GO:0000156">
    <property type="term" value="F:phosphorelay response regulator activity"/>
    <property type="evidence" value="ECO:0007669"/>
    <property type="project" value="TreeGrafter"/>
</dbReference>
<evidence type="ECO:0000256" key="1">
    <source>
        <dbReference type="ARBA" id="ARBA00003612"/>
    </source>
</evidence>
<keyword evidence="4" id="KW-0902">Two-component regulatory system</keyword>
<evidence type="ECO:0000313" key="14">
    <source>
        <dbReference type="Proteomes" id="UP000199581"/>
    </source>
</evidence>